<dbReference type="PANTHER" id="PTHR40398">
    <property type="entry name" value="PTS SYSTEM GLUCITOL/SORBITOL-SPECIFIC EIIA COMPONENT"/>
    <property type="match status" value="1"/>
</dbReference>
<dbReference type="InterPro" id="IPR004716">
    <property type="entry name" value="PTS_IIA_glucitol/sorbitol-sp"/>
</dbReference>
<sequence>MYKSNVIEMGSLVESFKEEMLVILFGPEAPKELREVSVIHDCVQISENPVQEGGLLIIDNQEYSITAVGSSANQNLKELGHISIYFNEIEGDILPGAVFVSPSSMPIIKEGSTIIFK</sequence>
<dbReference type="RefSeq" id="WP_078576544.1">
    <property type="nucleotide sequence ID" value="NZ_JABXYM010000001.1"/>
</dbReference>
<protein>
    <submittedName>
        <fullName evidence="2">PTS glucitol/sorbitol transporter subunit IIA</fullName>
    </submittedName>
</protein>
<keyword evidence="3" id="KW-1185">Reference proteome</keyword>
<dbReference type="PANTHER" id="PTHR40398:SF1">
    <property type="entry name" value="PTS SYSTEM GLUCITOL_SORBITOL-SPECIFIC EIIA COMPONENT"/>
    <property type="match status" value="1"/>
</dbReference>
<name>A0A9Q4B0L9_SALAG</name>
<dbReference type="GO" id="GO:0005737">
    <property type="term" value="C:cytoplasm"/>
    <property type="evidence" value="ECO:0007669"/>
    <property type="project" value="InterPro"/>
</dbReference>
<evidence type="ECO:0000313" key="3">
    <source>
        <dbReference type="Proteomes" id="UP001057753"/>
    </source>
</evidence>
<reference evidence="2" key="1">
    <citation type="submission" date="2020-06" db="EMBL/GenBank/DDBJ databases">
        <title>Insight into the genomes of haloalkaliphilic bacilli from Kenyan soda lakes.</title>
        <authorList>
            <person name="Mwirichia R."/>
            <person name="Villamizar G.C."/>
            <person name="Poehlein A."/>
            <person name="Mugweru J."/>
            <person name="Kipnyargis A."/>
            <person name="Kiplimo D."/>
            <person name="Orwa P."/>
            <person name="Daniel R."/>
        </authorList>
    </citation>
    <scope>NUCLEOTIDE SEQUENCE</scope>
    <source>
        <strain evidence="2">B1096_S55</strain>
    </source>
</reference>
<evidence type="ECO:0000256" key="1">
    <source>
        <dbReference type="PROSITE-ProRule" id="PRU00420"/>
    </source>
</evidence>
<organism evidence="2 3">
    <name type="scientific">Salipaludibacillus agaradhaerens</name>
    <name type="common">Bacillus agaradhaerens</name>
    <dbReference type="NCBI Taxonomy" id="76935"/>
    <lineage>
        <taxon>Bacteria</taxon>
        <taxon>Bacillati</taxon>
        <taxon>Bacillota</taxon>
        <taxon>Bacilli</taxon>
        <taxon>Bacillales</taxon>
        <taxon>Bacillaceae</taxon>
    </lineage>
</organism>
<dbReference type="GO" id="GO:0016301">
    <property type="term" value="F:kinase activity"/>
    <property type="evidence" value="ECO:0007669"/>
    <property type="project" value="TreeGrafter"/>
</dbReference>
<feature type="modified residue" description="Phosphohistidine; by HPr" evidence="1">
    <location>
        <position position="40"/>
    </location>
</feature>
<dbReference type="Proteomes" id="UP001057753">
    <property type="component" value="Unassembled WGS sequence"/>
</dbReference>
<gene>
    <name evidence="2" type="ORF">HXA33_06385</name>
</gene>
<dbReference type="GO" id="GO:0008982">
    <property type="term" value="F:protein-N(PI)-phosphohistidine-sugar phosphotransferase activity"/>
    <property type="evidence" value="ECO:0007669"/>
    <property type="project" value="InterPro"/>
</dbReference>
<dbReference type="InterPro" id="IPR036665">
    <property type="entry name" value="PTS_IIA_glucitol/sorbitol_sf"/>
</dbReference>
<dbReference type="Pfam" id="PF03829">
    <property type="entry name" value="PTSIIA_gutA"/>
    <property type="match status" value="1"/>
</dbReference>
<dbReference type="GO" id="GO:0009401">
    <property type="term" value="P:phosphoenolpyruvate-dependent sugar phosphotransferase system"/>
    <property type="evidence" value="ECO:0007669"/>
    <property type="project" value="InterPro"/>
</dbReference>
<dbReference type="Gene3D" id="2.40.33.40">
    <property type="entry name" value="Phosphotransferase system, glucitol/sorbitol-specific IIA component"/>
    <property type="match status" value="1"/>
</dbReference>
<accession>A0A9Q4B0L9</accession>
<dbReference type="PROSITE" id="PS51097">
    <property type="entry name" value="PTS_EIIA_TYPE_5"/>
    <property type="match status" value="1"/>
</dbReference>
<comment type="caution">
    <text evidence="2">The sequence shown here is derived from an EMBL/GenBank/DDBJ whole genome shotgun (WGS) entry which is preliminary data.</text>
</comment>
<dbReference type="AlphaFoldDB" id="A0A9Q4B0L9"/>
<dbReference type="EMBL" id="JABXYM010000001">
    <property type="protein sequence ID" value="MCR6096172.1"/>
    <property type="molecule type" value="Genomic_DNA"/>
</dbReference>
<evidence type="ECO:0000313" key="2">
    <source>
        <dbReference type="EMBL" id="MCR6096172.1"/>
    </source>
</evidence>
<dbReference type="OrthoDB" id="7065254at2"/>
<dbReference type="SUPFAM" id="SSF141530">
    <property type="entry name" value="PTSIIA/GutA-like"/>
    <property type="match status" value="1"/>
</dbReference>
<proteinExistence type="predicted"/>